<dbReference type="PROSITE" id="PS51379">
    <property type="entry name" value="4FE4S_FER_2"/>
    <property type="match status" value="2"/>
</dbReference>
<evidence type="ECO:0000256" key="2">
    <source>
        <dbReference type="ARBA" id="ARBA00023004"/>
    </source>
</evidence>
<organism evidence="5 6">
    <name type="scientific">Desulfovibrio gilichinskyi</name>
    <dbReference type="NCBI Taxonomy" id="1519643"/>
    <lineage>
        <taxon>Bacteria</taxon>
        <taxon>Pseudomonadati</taxon>
        <taxon>Thermodesulfobacteriota</taxon>
        <taxon>Desulfovibrionia</taxon>
        <taxon>Desulfovibrionales</taxon>
        <taxon>Desulfovibrionaceae</taxon>
        <taxon>Desulfovibrio</taxon>
    </lineage>
</organism>
<feature type="domain" description="4Fe-4S ferredoxin-type" evidence="4">
    <location>
        <begin position="1"/>
        <end position="29"/>
    </location>
</feature>
<evidence type="ECO:0000256" key="3">
    <source>
        <dbReference type="ARBA" id="ARBA00023014"/>
    </source>
</evidence>
<sequence>MHKIDPNECQFCGACQSSCPSEAIIHPDGTNYYAINENCTDCGACEAECGFNAIISEGTGN</sequence>
<dbReference type="RefSeq" id="WP_085101472.1">
    <property type="nucleotide sequence ID" value="NZ_FWZU01000003.1"/>
</dbReference>
<proteinExistence type="predicted"/>
<reference evidence="6" key="1">
    <citation type="submission" date="2017-04" db="EMBL/GenBank/DDBJ databases">
        <authorList>
            <person name="Varghese N."/>
            <person name="Submissions S."/>
        </authorList>
    </citation>
    <scope>NUCLEOTIDE SEQUENCE [LARGE SCALE GENOMIC DNA]</scope>
    <source>
        <strain evidence="6">K3S</strain>
    </source>
</reference>
<feature type="domain" description="4Fe-4S ferredoxin-type" evidence="4">
    <location>
        <begin position="31"/>
        <end position="59"/>
    </location>
</feature>
<evidence type="ECO:0000256" key="1">
    <source>
        <dbReference type="ARBA" id="ARBA00022723"/>
    </source>
</evidence>
<dbReference type="EMBL" id="FWZU01000003">
    <property type="protein sequence ID" value="SMF14545.1"/>
    <property type="molecule type" value="Genomic_DNA"/>
</dbReference>
<dbReference type="OrthoDB" id="9794954at2"/>
<gene>
    <name evidence="5" type="ORF">SAMN06295933_1829</name>
</gene>
<name>A0A1X7DFM1_9BACT</name>
<accession>A0A1X7DFM1</accession>
<dbReference type="AlphaFoldDB" id="A0A1X7DFM1"/>
<dbReference type="SUPFAM" id="SSF54862">
    <property type="entry name" value="4Fe-4S ferredoxins"/>
    <property type="match status" value="1"/>
</dbReference>
<dbReference type="GO" id="GO:0046872">
    <property type="term" value="F:metal ion binding"/>
    <property type="evidence" value="ECO:0007669"/>
    <property type="project" value="UniProtKB-KW"/>
</dbReference>
<evidence type="ECO:0000259" key="4">
    <source>
        <dbReference type="PROSITE" id="PS51379"/>
    </source>
</evidence>
<dbReference type="STRING" id="1519643.SAMN06295933_1829"/>
<evidence type="ECO:0000313" key="5">
    <source>
        <dbReference type="EMBL" id="SMF14545.1"/>
    </source>
</evidence>
<dbReference type="Pfam" id="PF13237">
    <property type="entry name" value="Fer4_10"/>
    <property type="match status" value="1"/>
</dbReference>
<dbReference type="GO" id="GO:0051536">
    <property type="term" value="F:iron-sulfur cluster binding"/>
    <property type="evidence" value="ECO:0007669"/>
    <property type="project" value="UniProtKB-KW"/>
</dbReference>
<dbReference type="PROSITE" id="PS00198">
    <property type="entry name" value="4FE4S_FER_1"/>
    <property type="match status" value="2"/>
</dbReference>
<dbReference type="Proteomes" id="UP000192906">
    <property type="component" value="Unassembled WGS sequence"/>
</dbReference>
<protein>
    <submittedName>
        <fullName evidence="5">4Fe-4S dicluster domain-containing protein</fullName>
    </submittedName>
</protein>
<dbReference type="Gene3D" id="3.30.70.20">
    <property type="match status" value="2"/>
</dbReference>
<dbReference type="InterPro" id="IPR017896">
    <property type="entry name" value="4Fe4S_Fe-S-bd"/>
</dbReference>
<dbReference type="InterPro" id="IPR017900">
    <property type="entry name" value="4Fe4S_Fe_S_CS"/>
</dbReference>
<keyword evidence="3" id="KW-0411">Iron-sulfur</keyword>
<keyword evidence="2" id="KW-0408">Iron</keyword>
<keyword evidence="6" id="KW-1185">Reference proteome</keyword>
<evidence type="ECO:0000313" key="6">
    <source>
        <dbReference type="Proteomes" id="UP000192906"/>
    </source>
</evidence>
<keyword evidence="1" id="KW-0479">Metal-binding</keyword>